<feature type="transmembrane region" description="Helical" evidence="1">
    <location>
        <begin position="92"/>
        <end position="114"/>
    </location>
</feature>
<proteinExistence type="predicted"/>
<protein>
    <recommendedName>
        <fullName evidence="2">DUF6533 domain-containing protein</fullName>
    </recommendedName>
</protein>
<sequence>MGAALTGPMNLSETAAVLDALSTFPIEVATESIALTRWSVVAVYCIALCEWLHALPKEVDLVSGGIPWYMWFRARAHTMTKIWPSRWNSIKLAYFLCRYYSVLTWPIVIYAYVLDHSIQTCSRLTHAVNYTLLPMQCFAHAVMLMRAYGFTGRNRKALVLLCTCLAGLIGVNVWFFCVDVPQLADLVYEVLGGTGCFPDYSATSDNLRIGLEMAAAVFMDLISLLVIVLYRIQKGRFQGSLSRVFVNQGLLAFGCMLAVNATALGSYYNPDLYHNGMALPYILILPNVVACRVIISLRTKARPSETELDRQHSALIEDELANYDDFWTTRMDEDG</sequence>
<evidence type="ECO:0000313" key="4">
    <source>
        <dbReference type="Proteomes" id="UP001295794"/>
    </source>
</evidence>
<feature type="transmembrane region" description="Helical" evidence="1">
    <location>
        <begin position="277"/>
        <end position="295"/>
    </location>
</feature>
<dbReference type="InterPro" id="IPR045340">
    <property type="entry name" value="DUF6533"/>
</dbReference>
<accession>A0AAD2Q216</accession>
<dbReference type="Pfam" id="PF20151">
    <property type="entry name" value="DUF6533"/>
    <property type="match status" value="1"/>
</dbReference>
<feature type="domain" description="DUF6533" evidence="2">
    <location>
        <begin position="39"/>
        <end position="102"/>
    </location>
</feature>
<feature type="transmembrane region" description="Helical" evidence="1">
    <location>
        <begin position="213"/>
        <end position="232"/>
    </location>
</feature>
<keyword evidence="4" id="KW-1185">Reference proteome</keyword>
<feature type="transmembrane region" description="Helical" evidence="1">
    <location>
        <begin position="126"/>
        <end position="145"/>
    </location>
</feature>
<keyword evidence="1" id="KW-0812">Transmembrane</keyword>
<organism evidence="3 4">
    <name type="scientific">Mycena citricolor</name>
    <dbReference type="NCBI Taxonomy" id="2018698"/>
    <lineage>
        <taxon>Eukaryota</taxon>
        <taxon>Fungi</taxon>
        <taxon>Dikarya</taxon>
        <taxon>Basidiomycota</taxon>
        <taxon>Agaricomycotina</taxon>
        <taxon>Agaricomycetes</taxon>
        <taxon>Agaricomycetidae</taxon>
        <taxon>Agaricales</taxon>
        <taxon>Marasmiineae</taxon>
        <taxon>Mycenaceae</taxon>
        <taxon>Mycena</taxon>
    </lineage>
</organism>
<name>A0AAD2Q216_9AGAR</name>
<evidence type="ECO:0000256" key="1">
    <source>
        <dbReference type="SAM" id="Phobius"/>
    </source>
</evidence>
<dbReference type="Proteomes" id="UP001295794">
    <property type="component" value="Unassembled WGS sequence"/>
</dbReference>
<keyword evidence="1" id="KW-1133">Transmembrane helix</keyword>
<evidence type="ECO:0000259" key="2">
    <source>
        <dbReference type="Pfam" id="PF20151"/>
    </source>
</evidence>
<dbReference type="EMBL" id="CAVNYO010000120">
    <property type="protein sequence ID" value="CAK5267371.1"/>
    <property type="molecule type" value="Genomic_DNA"/>
</dbReference>
<evidence type="ECO:0000313" key="3">
    <source>
        <dbReference type="EMBL" id="CAK5267371.1"/>
    </source>
</evidence>
<comment type="caution">
    <text evidence="3">The sequence shown here is derived from an EMBL/GenBank/DDBJ whole genome shotgun (WGS) entry which is preliminary data.</text>
</comment>
<keyword evidence="1" id="KW-0472">Membrane</keyword>
<gene>
    <name evidence="3" type="ORF">MYCIT1_LOCUS9817</name>
</gene>
<feature type="transmembrane region" description="Helical" evidence="1">
    <location>
        <begin position="244"/>
        <end position="265"/>
    </location>
</feature>
<feature type="transmembrane region" description="Helical" evidence="1">
    <location>
        <begin position="157"/>
        <end position="176"/>
    </location>
</feature>
<reference evidence="3" key="1">
    <citation type="submission" date="2023-11" db="EMBL/GenBank/DDBJ databases">
        <authorList>
            <person name="De Vega J J."/>
            <person name="De Vega J J."/>
        </authorList>
    </citation>
    <scope>NUCLEOTIDE SEQUENCE</scope>
</reference>
<dbReference type="AlphaFoldDB" id="A0AAD2Q216"/>